<dbReference type="PANTHER" id="PTHR46560">
    <property type="entry name" value="CYPHER, ISOFORM B"/>
    <property type="match status" value="1"/>
</dbReference>
<name>A0AAN8WTH2_HALRR</name>
<dbReference type="AlphaFoldDB" id="A0AAN8WTH2"/>
<dbReference type="Pfam" id="PF25057">
    <property type="entry name" value="CUT_N"/>
    <property type="match status" value="1"/>
</dbReference>
<dbReference type="Proteomes" id="UP001381693">
    <property type="component" value="Unassembled WGS sequence"/>
</dbReference>
<evidence type="ECO:0000313" key="2">
    <source>
        <dbReference type="EMBL" id="KAK7072000.1"/>
    </source>
</evidence>
<sequence>MHPAYVGTWGQGYPGDFALERPDNQVSISQLEVMCGKDHLTVQLSFTAPFQGLVFSKGQYGQPNCMYVGPRSGGTHFEFEIYYDSCGTKPDMGGKFYENTIIIQYDADLIEVWDEAKRLRCEWYNDYEKTASKPPMVIADLEVVELNFRDTKIYKLIYEYNKLICEYNK</sequence>
<evidence type="ECO:0000259" key="1">
    <source>
        <dbReference type="PROSITE" id="PS51034"/>
    </source>
</evidence>
<reference evidence="2 3" key="1">
    <citation type="submission" date="2023-11" db="EMBL/GenBank/DDBJ databases">
        <title>Halocaridina rubra genome assembly.</title>
        <authorList>
            <person name="Smith C."/>
        </authorList>
    </citation>
    <scope>NUCLEOTIDE SEQUENCE [LARGE SCALE GENOMIC DNA]</scope>
    <source>
        <strain evidence="2">EP-1</strain>
        <tissue evidence="2">Whole</tissue>
    </source>
</reference>
<accession>A0AAN8WTH2</accession>
<protein>
    <recommendedName>
        <fullName evidence="1">ZP domain-containing protein</fullName>
    </recommendedName>
</protein>
<dbReference type="InterPro" id="IPR056953">
    <property type="entry name" value="CUT_N"/>
</dbReference>
<dbReference type="EMBL" id="JAXCGZ010013752">
    <property type="protein sequence ID" value="KAK7072000.1"/>
    <property type="molecule type" value="Genomic_DNA"/>
</dbReference>
<gene>
    <name evidence="2" type="ORF">SK128_026530</name>
</gene>
<evidence type="ECO:0000313" key="3">
    <source>
        <dbReference type="Proteomes" id="UP001381693"/>
    </source>
</evidence>
<proteinExistence type="predicted"/>
<keyword evidence="3" id="KW-1185">Reference proteome</keyword>
<dbReference type="PANTHER" id="PTHR46560:SF1">
    <property type="entry name" value="MINIATURE"/>
    <property type="match status" value="1"/>
</dbReference>
<dbReference type="InterPro" id="IPR001507">
    <property type="entry name" value="ZP_dom"/>
</dbReference>
<organism evidence="2 3">
    <name type="scientific">Halocaridina rubra</name>
    <name type="common">Hawaiian red shrimp</name>
    <dbReference type="NCBI Taxonomy" id="373956"/>
    <lineage>
        <taxon>Eukaryota</taxon>
        <taxon>Metazoa</taxon>
        <taxon>Ecdysozoa</taxon>
        <taxon>Arthropoda</taxon>
        <taxon>Crustacea</taxon>
        <taxon>Multicrustacea</taxon>
        <taxon>Malacostraca</taxon>
        <taxon>Eumalacostraca</taxon>
        <taxon>Eucarida</taxon>
        <taxon>Decapoda</taxon>
        <taxon>Pleocyemata</taxon>
        <taxon>Caridea</taxon>
        <taxon>Atyoidea</taxon>
        <taxon>Atyidae</taxon>
        <taxon>Halocaridina</taxon>
    </lineage>
</organism>
<dbReference type="PROSITE" id="PS51034">
    <property type="entry name" value="ZP_2"/>
    <property type="match status" value="1"/>
</dbReference>
<feature type="domain" description="ZP" evidence="1">
    <location>
        <begin position="34"/>
        <end position="169"/>
    </location>
</feature>
<comment type="caution">
    <text evidence="2">The sequence shown here is derived from an EMBL/GenBank/DDBJ whole genome shotgun (WGS) entry which is preliminary data.</text>
</comment>